<dbReference type="GO" id="GO:0006506">
    <property type="term" value="P:GPI anchor biosynthetic process"/>
    <property type="evidence" value="ECO:0007669"/>
    <property type="project" value="UniProtKB-UniPathway"/>
</dbReference>
<evidence type="ECO:0000256" key="2">
    <source>
        <dbReference type="ARBA" id="ARBA00009610"/>
    </source>
</evidence>
<accession>A0A397GAJ2</accession>
<evidence type="ECO:0000256" key="3">
    <source>
        <dbReference type="SAM" id="Phobius"/>
    </source>
</evidence>
<dbReference type="GO" id="GO:0000506">
    <property type="term" value="C:glycosylphosphatidylinositol-N-acetylglucosaminyltransferase (GPI-GnT) complex"/>
    <property type="evidence" value="ECO:0007669"/>
    <property type="project" value="InterPro"/>
</dbReference>
<dbReference type="PANTHER" id="PTHR15231">
    <property type="entry name" value="PHOSPHATIDYLINOSITOL N-ACETYLGLUCOSAMINYLTRANSFERASE SUBUNIT H"/>
    <property type="match status" value="1"/>
</dbReference>
<evidence type="ECO:0000313" key="6">
    <source>
        <dbReference type="Proteomes" id="UP000266861"/>
    </source>
</evidence>
<keyword evidence="3" id="KW-0472">Membrane</keyword>
<feature type="transmembrane region" description="Helical" evidence="3">
    <location>
        <begin position="12"/>
        <end position="29"/>
    </location>
</feature>
<comment type="caution">
    <text evidence="5">The sequence shown here is derived from an EMBL/GenBank/DDBJ whole genome shotgun (WGS) entry which is preliminary data.</text>
</comment>
<gene>
    <name evidence="5" type="ORF">Glove_593g32</name>
</gene>
<dbReference type="OrthoDB" id="6256716at2759"/>
<evidence type="ECO:0000256" key="1">
    <source>
        <dbReference type="ARBA" id="ARBA00004687"/>
    </source>
</evidence>
<name>A0A397GAJ2_9GLOM</name>
<protein>
    <recommendedName>
        <fullName evidence="4">Phosphatidylinositol N-acetylglucosaminyltransferase subunit H conserved domain-containing protein</fullName>
    </recommendedName>
</protein>
<comment type="similarity">
    <text evidence="2">Belongs to the PIGH family.</text>
</comment>
<feature type="domain" description="Phosphatidylinositol N-acetylglucosaminyltransferase subunit H conserved" evidence="4">
    <location>
        <begin position="126"/>
        <end position="162"/>
    </location>
</feature>
<evidence type="ECO:0000313" key="5">
    <source>
        <dbReference type="EMBL" id="RHZ47079.1"/>
    </source>
</evidence>
<dbReference type="InterPro" id="IPR044215">
    <property type="entry name" value="PIG-H"/>
</dbReference>
<dbReference type="Pfam" id="PF10181">
    <property type="entry name" value="PIG-H"/>
    <property type="match status" value="2"/>
</dbReference>
<dbReference type="Proteomes" id="UP000266861">
    <property type="component" value="Unassembled WGS sequence"/>
</dbReference>
<dbReference type="AlphaFoldDB" id="A0A397GAJ2"/>
<feature type="domain" description="Phosphatidylinositol N-acetylglucosaminyltransferase subunit H conserved" evidence="4">
    <location>
        <begin position="33"/>
        <end position="96"/>
    </location>
</feature>
<dbReference type="PANTHER" id="PTHR15231:SF1">
    <property type="entry name" value="PHOSPHATIDYLINOSITOL N-ACETYLGLUCOSAMINYLTRANSFERASE SUBUNIT H"/>
    <property type="match status" value="1"/>
</dbReference>
<keyword evidence="3" id="KW-1133">Transmembrane helix</keyword>
<dbReference type="InterPro" id="IPR019328">
    <property type="entry name" value="PIGH-H_dom"/>
</dbReference>
<proteinExistence type="inferred from homology"/>
<sequence>MIDHENNTASYSIFTIIIVIWIWTKLNIVKSESILLIRDVGVQVKTVYLNGRIVSKFIDKDKISNIVINEGITILQVKFYMVILVEEADRMVVVFQHLLPKLNVLLQVYQGTRSIIFNEMEENSYKDKISNIVINEGITILQVKFYMVILVEEADRMVVVFQHLLPKLNVLLQVYQGTRSIIFNEMEENSCEADYFNFK</sequence>
<dbReference type="STRING" id="1348612.A0A397GAJ2"/>
<evidence type="ECO:0000259" key="4">
    <source>
        <dbReference type="Pfam" id="PF10181"/>
    </source>
</evidence>
<dbReference type="EMBL" id="PQFF01000496">
    <property type="protein sequence ID" value="RHZ47079.1"/>
    <property type="molecule type" value="Genomic_DNA"/>
</dbReference>
<keyword evidence="3" id="KW-0812">Transmembrane</keyword>
<organism evidence="5 6">
    <name type="scientific">Diversispora epigaea</name>
    <dbReference type="NCBI Taxonomy" id="1348612"/>
    <lineage>
        <taxon>Eukaryota</taxon>
        <taxon>Fungi</taxon>
        <taxon>Fungi incertae sedis</taxon>
        <taxon>Mucoromycota</taxon>
        <taxon>Glomeromycotina</taxon>
        <taxon>Glomeromycetes</taxon>
        <taxon>Diversisporales</taxon>
        <taxon>Diversisporaceae</taxon>
        <taxon>Diversispora</taxon>
    </lineage>
</organism>
<comment type="pathway">
    <text evidence="1">Glycolipid biosynthesis; glycosylphosphatidylinositol-anchor biosynthesis.</text>
</comment>
<reference evidence="5 6" key="1">
    <citation type="submission" date="2018-08" db="EMBL/GenBank/DDBJ databases">
        <title>Genome and evolution of the arbuscular mycorrhizal fungus Diversispora epigaea (formerly Glomus versiforme) and its bacterial endosymbionts.</title>
        <authorList>
            <person name="Sun X."/>
            <person name="Fei Z."/>
            <person name="Harrison M."/>
        </authorList>
    </citation>
    <scope>NUCLEOTIDE SEQUENCE [LARGE SCALE GENOMIC DNA]</scope>
    <source>
        <strain evidence="5 6">IT104</strain>
    </source>
</reference>
<keyword evidence="6" id="KW-1185">Reference proteome</keyword>
<dbReference type="UniPathway" id="UPA00196"/>